<dbReference type="InterPro" id="IPR036600">
    <property type="entry name" value="PAH_sf"/>
</dbReference>
<dbReference type="EMBL" id="JABCKV010000134">
    <property type="protein sequence ID" value="KAG5643099.1"/>
    <property type="molecule type" value="Genomic_DNA"/>
</dbReference>
<dbReference type="GO" id="GO:0004672">
    <property type="term" value="F:protein kinase activity"/>
    <property type="evidence" value="ECO:0007669"/>
    <property type="project" value="InterPro"/>
</dbReference>
<dbReference type="Pfam" id="PF07714">
    <property type="entry name" value="PK_Tyr_Ser-Thr"/>
    <property type="match status" value="1"/>
</dbReference>
<evidence type="ECO:0000256" key="1">
    <source>
        <dbReference type="ARBA" id="ARBA00004123"/>
    </source>
</evidence>
<reference evidence="5" key="2">
    <citation type="submission" date="2021-10" db="EMBL/GenBank/DDBJ databases">
        <title>Phylogenomics reveals ancestral predisposition of the termite-cultivated fungus Termitomyces towards a domesticated lifestyle.</title>
        <authorList>
            <person name="Auxier B."/>
            <person name="Grum-Grzhimaylo A."/>
            <person name="Cardenas M.E."/>
            <person name="Lodge J.D."/>
            <person name="Laessoe T."/>
            <person name="Pedersen O."/>
            <person name="Smith M.E."/>
            <person name="Kuyper T.W."/>
            <person name="Franco-Molano E.A."/>
            <person name="Baroni T.J."/>
            <person name="Aanen D.K."/>
        </authorList>
    </citation>
    <scope>NUCLEOTIDE SEQUENCE</scope>
    <source>
        <strain evidence="5">AP01</strain>
        <tissue evidence="5">Mycelium</tissue>
    </source>
</reference>
<evidence type="ECO:0000256" key="3">
    <source>
        <dbReference type="PROSITE-ProRule" id="PRU00810"/>
    </source>
</evidence>
<dbReference type="PROSITE" id="PS50011">
    <property type="entry name" value="PROTEIN_KINASE_DOM"/>
    <property type="match status" value="1"/>
</dbReference>
<accession>A0A9P7G582</accession>
<dbReference type="GO" id="GO:0006355">
    <property type="term" value="P:regulation of DNA-templated transcription"/>
    <property type="evidence" value="ECO:0007669"/>
    <property type="project" value="InterPro"/>
</dbReference>
<dbReference type="PROSITE" id="PS51477">
    <property type="entry name" value="PAH"/>
    <property type="match status" value="1"/>
</dbReference>
<proteinExistence type="predicted"/>
<gene>
    <name evidence="5" type="ORF">DXG03_001563</name>
</gene>
<dbReference type="SUPFAM" id="SSF47762">
    <property type="entry name" value="PAH2 domain"/>
    <property type="match status" value="1"/>
</dbReference>
<dbReference type="Gene3D" id="1.10.510.10">
    <property type="entry name" value="Transferase(Phosphotransferase) domain 1"/>
    <property type="match status" value="1"/>
</dbReference>
<dbReference type="GO" id="GO:0005634">
    <property type="term" value="C:nucleus"/>
    <property type="evidence" value="ECO:0007669"/>
    <property type="project" value="UniProtKB-SubCell"/>
</dbReference>
<dbReference type="InterPro" id="IPR011009">
    <property type="entry name" value="Kinase-like_dom_sf"/>
</dbReference>
<dbReference type="InterPro" id="IPR003822">
    <property type="entry name" value="PAH"/>
</dbReference>
<dbReference type="AlphaFoldDB" id="A0A9P7G582"/>
<evidence type="ECO:0000313" key="6">
    <source>
        <dbReference type="Proteomes" id="UP000775547"/>
    </source>
</evidence>
<feature type="domain" description="Protein kinase" evidence="4">
    <location>
        <begin position="173"/>
        <end position="597"/>
    </location>
</feature>
<dbReference type="OrthoDB" id="3248549at2759"/>
<comment type="caution">
    <text evidence="5">The sequence shown here is derived from an EMBL/GenBank/DDBJ whole genome shotgun (WGS) entry which is preliminary data.</text>
</comment>
<protein>
    <recommendedName>
        <fullName evidence="4">Protein kinase domain-containing protein</fullName>
    </recommendedName>
</protein>
<dbReference type="Gene3D" id="1.20.1160.11">
    <property type="entry name" value="Paired amphipathic helix"/>
    <property type="match status" value="1"/>
</dbReference>
<keyword evidence="6" id="KW-1185">Reference proteome</keyword>
<dbReference type="InterPro" id="IPR001245">
    <property type="entry name" value="Ser-Thr/Tyr_kinase_cat_dom"/>
</dbReference>
<name>A0A9P7G582_9AGAR</name>
<dbReference type="Proteomes" id="UP000775547">
    <property type="component" value="Unassembled WGS sequence"/>
</dbReference>
<dbReference type="GO" id="GO:0005524">
    <property type="term" value="F:ATP binding"/>
    <property type="evidence" value="ECO:0007669"/>
    <property type="project" value="InterPro"/>
</dbReference>
<reference evidence="5" key="1">
    <citation type="submission" date="2020-07" db="EMBL/GenBank/DDBJ databases">
        <authorList>
            <person name="Nieuwenhuis M."/>
            <person name="Van De Peppel L.J.J."/>
        </authorList>
    </citation>
    <scope>NUCLEOTIDE SEQUENCE</scope>
    <source>
        <strain evidence="5">AP01</strain>
        <tissue evidence="5">Mycelium</tissue>
    </source>
</reference>
<dbReference type="InterPro" id="IPR000719">
    <property type="entry name" value="Prot_kinase_dom"/>
</dbReference>
<comment type="subcellular location">
    <subcellularLocation>
        <location evidence="1 3">Nucleus</location>
    </subcellularLocation>
</comment>
<keyword evidence="2 3" id="KW-0539">Nucleus</keyword>
<evidence type="ECO:0000259" key="4">
    <source>
        <dbReference type="PROSITE" id="PS50011"/>
    </source>
</evidence>
<sequence length="597" mass="66335">MSAAFSQWRPIDTPSPAEYLERVKARLSNDPNAYRRFLELVRGSTGGDAYFSHSNVTQAVRDLSRLLKKAPNLVRDLNAILPSNLTVYCPTTVEEVEFLVLITSDRSGQILSTSNYDLDVPKEPFSTTSELRELDDPNIDDSYKLVVSRRQIHLARRTSSQTLPPSLFLLNLEREDNYHSGGNFGDIVKGTIRASPVCLKVLRQYSQRGDTEKKLKAFFREVLTWSRLDHPNVLPFLGAHRSQRNEFVLVSIWCNHGNVSDFLKEHPDHDRQKADDSEFIDHTSINIPTCGAARPSFGVSPPLTPSKQVGHSNYDVLFPIPYIQTDIRVAPLITEQYSDDAYIVGGILTPISTPHKATGSSLDDAYMVNDPEPVHIEDFGIKSRVEPPHRQVDLLTRPQMPPHTDVPRPRAEAPVLSPFTFFHAEVLPSTKVPRLRADAPAFLPNPAARVKAHRLSIIAPPFQPLYTSRKMLSPTPRLKDEDELVATSNGKAPKASLPTIAPLSVNAKEFTPSMRLAGLASSCDPDEGRIDISFSKVGPLTQETPTPYRLTSDGSNFACTPNDTETPLTPDTPSRLNPSALPFNFLARRTTALCLNP</sequence>
<dbReference type="SUPFAM" id="SSF56112">
    <property type="entry name" value="Protein kinase-like (PK-like)"/>
    <property type="match status" value="1"/>
</dbReference>
<organism evidence="5 6">
    <name type="scientific">Asterophora parasitica</name>
    <dbReference type="NCBI Taxonomy" id="117018"/>
    <lineage>
        <taxon>Eukaryota</taxon>
        <taxon>Fungi</taxon>
        <taxon>Dikarya</taxon>
        <taxon>Basidiomycota</taxon>
        <taxon>Agaricomycotina</taxon>
        <taxon>Agaricomycetes</taxon>
        <taxon>Agaricomycetidae</taxon>
        <taxon>Agaricales</taxon>
        <taxon>Tricholomatineae</taxon>
        <taxon>Lyophyllaceae</taxon>
        <taxon>Asterophora</taxon>
    </lineage>
</organism>
<evidence type="ECO:0000256" key="2">
    <source>
        <dbReference type="ARBA" id="ARBA00023242"/>
    </source>
</evidence>
<evidence type="ECO:0000313" key="5">
    <source>
        <dbReference type="EMBL" id="KAG5643099.1"/>
    </source>
</evidence>